<gene>
    <name evidence="1" type="ORF">NSA58_14010</name>
</gene>
<name>A0A9X2MCW6_9FIRM</name>
<sequence>MKRIKEYEKENTVEEIDINLGIDGRNVIMSTNKNVLDPEGSVKLQLDWWLQGRINNFTGEHEFVVSFPMTYLENNGVCGSKHYHKCYTKEEINNVKLVNEIIEQAKKILNKENLTTEDFNGAIAYGDIVHSIDKNGKRYSELTNIKVHIPNKIVVYRKVEENTPKVIDKKYFDLTEDDIDTVIDESGINITSSQGDTKREIVSMFCKNYIDKELFMYKGKSFLTFNAWVEIFDPKLQIEDIIDILDIKPKYIEYPPGSYIIKFAPNKRFYFGRWGDYMMLLISFIEYIESINIEGVSIKFDFSPFDNKEFIQVKNDLEVMENVKFTKELFNYDGIIKY</sequence>
<dbReference type="Proteomes" id="UP001140817">
    <property type="component" value="Unassembled WGS sequence"/>
</dbReference>
<accession>A0A9X2MCW6</accession>
<protein>
    <submittedName>
        <fullName evidence="1">Uncharacterized protein</fullName>
    </submittedName>
</protein>
<dbReference type="AlphaFoldDB" id="A0A9X2MCW6"/>
<comment type="caution">
    <text evidence="1">The sequence shown here is derived from an EMBL/GenBank/DDBJ whole genome shotgun (WGS) entry which is preliminary data.</text>
</comment>
<evidence type="ECO:0000313" key="2">
    <source>
        <dbReference type="Proteomes" id="UP001140817"/>
    </source>
</evidence>
<dbReference type="EMBL" id="JANKBY010000209">
    <property type="protein sequence ID" value="MCR1823901.1"/>
    <property type="molecule type" value="Genomic_DNA"/>
</dbReference>
<keyword evidence="2" id="KW-1185">Reference proteome</keyword>
<reference evidence="1" key="1">
    <citation type="submission" date="2022-07" db="EMBL/GenBank/DDBJ databases">
        <title>Enhanced cultured diversity of the mouse gut microbiota enables custom-made synthetic communities.</title>
        <authorList>
            <person name="Afrizal A."/>
        </authorList>
    </citation>
    <scope>NUCLEOTIDE SEQUENCE</scope>
    <source>
        <strain evidence="1">DSM 29186</strain>
    </source>
</reference>
<evidence type="ECO:0000313" key="1">
    <source>
        <dbReference type="EMBL" id="MCR1823901.1"/>
    </source>
</evidence>
<dbReference type="RefSeq" id="WP_257560592.1">
    <property type="nucleotide sequence ID" value="NZ_JANKBY010000209.1"/>
</dbReference>
<proteinExistence type="predicted"/>
<organism evidence="1 2">
    <name type="scientific">Terrisporobacter muris</name>
    <dbReference type="NCBI Taxonomy" id="2963284"/>
    <lineage>
        <taxon>Bacteria</taxon>
        <taxon>Bacillati</taxon>
        <taxon>Bacillota</taxon>
        <taxon>Clostridia</taxon>
        <taxon>Peptostreptococcales</taxon>
        <taxon>Peptostreptococcaceae</taxon>
        <taxon>Terrisporobacter</taxon>
    </lineage>
</organism>